<evidence type="ECO:0000256" key="10">
    <source>
        <dbReference type="ARBA" id="ARBA00022737"/>
    </source>
</evidence>
<evidence type="ECO:0000313" key="18">
    <source>
        <dbReference type="EMBL" id="RJE19419.1"/>
    </source>
</evidence>
<keyword evidence="12 16" id="KW-0833">Ubl conjugation pathway</keyword>
<comment type="function">
    <text evidence="14">E3 ubiquitin-protein ligase component of the ribosome quality control complex (RQC), a ribosome-associated complex that mediates ubiquitination and extraction of incompletely synthesized nascent chains for proteasomal degradation. Mediates ubiquitination of proteins derived from mRNAs lacking stop codons (non-stop proteins) and other translation arrest products induced by poly-lysine sequences and tandem rare codons. Ubiquitination leads to CDC48 recruitment for extraction and degradation of the incomplete translation product. May indirectly play a role in chromatin function and transcription.</text>
</comment>
<comment type="subunit">
    <text evidence="16">Component of the ribosome quality control complex (RQC).</text>
</comment>
<keyword evidence="11 15" id="KW-0863">Zinc-finger</keyword>
<comment type="subcellular location">
    <subcellularLocation>
        <location evidence="2">Cytoplasm</location>
        <location evidence="2">Cytosol</location>
    </subcellularLocation>
</comment>
<dbReference type="SUPFAM" id="SSF48371">
    <property type="entry name" value="ARM repeat"/>
    <property type="match status" value="1"/>
</dbReference>
<evidence type="ECO:0000256" key="1">
    <source>
        <dbReference type="ARBA" id="ARBA00000900"/>
    </source>
</evidence>
<comment type="pathway">
    <text evidence="3 16">Protein modification; protein ubiquitination.</text>
</comment>
<keyword evidence="13 16" id="KW-0862">Zinc</keyword>
<dbReference type="Pfam" id="PF22999">
    <property type="entry name" value="LTN1_E3_ligase_6th"/>
    <property type="match status" value="1"/>
</dbReference>
<dbReference type="Pfam" id="PF13639">
    <property type="entry name" value="zf-RING_2"/>
    <property type="match status" value="1"/>
</dbReference>
<dbReference type="GO" id="GO:0005829">
    <property type="term" value="C:cytosol"/>
    <property type="evidence" value="ECO:0007669"/>
    <property type="project" value="UniProtKB-SubCell"/>
</dbReference>
<evidence type="ECO:0000256" key="11">
    <source>
        <dbReference type="ARBA" id="ARBA00022771"/>
    </source>
</evidence>
<accession>A0A3A2Z8I7</accession>
<evidence type="ECO:0000256" key="6">
    <source>
        <dbReference type="ARBA" id="ARBA00017157"/>
    </source>
</evidence>
<keyword evidence="8 16" id="KW-0808">Transferase</keyword>
<evidence type="ECO:0000259" key="17">
    <source>
        <dbReference type="PROSITE" id="PS50089"/>
    </source>
</evidence>
<dbReference type="STRING" id="2070753.A0A3A2Z8I7"/>
<comment type="similarity">
    <text evidence="4 16">Belongs to the LTN1 family.</text>
</comment>
<keyword evidence="7" id="KW-0963">Cytoplasm</keyword>
<dbReference type="Gene3D" id="3.30.40.10">
    <property type="entry name" value="Zinc/RING finger domain, C3HC4 (zinc finger)"/>
    <property type="match status" value="1"/>
</dbReference>
<evidence type="ECO:0000256" key="4">
    <source>
        <dbReference type="ARBA" id="ARBA00007997"/>
    </source>
</evidence>
<dbReference type="InterPro" id="IPR054476">
    <property type="entry name" value="Ltn1_N"/>
</dbReference>
<dbReference type="GO" id="GO:0008270">
    <property type="term" value="F:zinc ion binding"/>
    <property type="evidence" value="ECO:0007669"/>
    <property type="project" value="UniProtKB-KW"/>
</dbReference>
<gene>
    <name evidence="18" type="ORF">PHISCL_08239</name>
</gene>
<feature type="domain" description="RING-type" evidence="17">
    <location>
        <begin position="1551"/>
        <end position="1597"/>
    </location>
</feature>
<comment type="caution">
    <text evidence="18">The sequence shown here is derived from an EMBL/GenBank/DDBJ whole genome shotgun (WGS) entry which is preliminary data.</text>
</comment>
<dbReference type="GO" id="GO:0072344">
    <property type="term" value="P:rescue of stalled ribosome"/>
    <property type="evidence" value="ECO:0007669"/>
    <property type="project" value="UniProtKB-UniRule"/>
</dbReference>
<dbReference type="InterPro" id="IPR001841">
    <property type="entry name" value="Znf_RING"/>
</dbReference>
<name>A0A3A2Z8I7_9EURO</name>
<evidence type="ECO:0000256" key="7">
    <source>
        <dbReference type="ARBA" id="ARBA00022490"/>
    </source>
</evidence>
<evidence type="ECO:0000256" key="3">
    <source>
        <dbReference type="ARBA" id="ARBA00004906"/>
    </source>
</evidence>
<dbReference type="Pfam" id="PF23009">
    <property type="entry name" value="UBC_like"/>
    <property type="match status" value="1"/>
</dbReference>
<dbReference type="InterPro" id="IPR054478">
    <property type="entry name" value="LTN1_UBC"/>
</dbReference>
<evidence type="ECO:0000256" key="8">
    <source>
        <dbReference type="ARBA" id="ARBA00022679"/>
    </source>
</evidence>
<evidence type="ECO:0000313" key="19">
    <source>
        <dbReference type="Proteomes" id="UP000266188"/>
    </source>
</evidence>
<evidence type="ECO:0000256" key="5">
    <source>
        <dbReference type="ARBA" id="ARBA00012483"/>
    </source>
</evidence>
<dbReference type="InterPro" id="IPR013083">
    <property type="entry name" value="Znf_RING/FYVE/PHD"/>
</dbReference>
<dbReference type="PROSITE" id="PS50089">
    <property type="entry name" value="ZF_RING_2"/>
    <property type="match status" value="1"/>
</dbReference>
<dbReference type="GO" id="GO:1990112">
    <property type="term" value="C:RQC complex"/>
    <property type="evidence" value="ECO:0007669"/>
    <property type="project" value="UniProtKB-UniRule"/>
</dbReference>
<evidence type="ECO:0000256" key="15">
    <source>
        <dbReference type="PROSITE-ProRule" id="PRU00175"/>
    </source>
</evidence>
<dbReference type="SMART" id="SM00184">
    <property type="entry name" value="RING"/>
    <property type="match status" value="1"/>
</dbReference>
<dbReference type="GO" id="GO:1990116">
    <property type="term" value="P:ribosome-associated ubiquitin-dependent protein catabolic process"/>
    <property type="evidence" value="ECO:0007669"/>
    <property type="project" value="UniProtKB-UniRule"/>
</dbReference>
<comment type="function">
    <text evidence="16">E3 ubiquitin-protein ligase. Component of the ribosome quality control complex (RQC), a ribosome-associated complex that mediates ubiquitination and extraction of incompletely synthesized nascent chains for proteasomal degradation.</text>
</comment>
<dbReference type="InterPro" id="IPR054477">
    <property type="entry name" value="LTN1_E3_ligase_6th"/>
</dbReference>
<dbReference type="Pfam" id="PF23280">
    <property type="entry name" value="TPR_26"/>
    <property type="match status" value="1"/>
</dbReference>
<dbReference type="SMART" id="SM00744">
    <property type="entry name" value="RINGv"/>
    <property type="match status" value="1"/>
</dbReference>
<keyword evidence="10" id="KW-0677">Repeat</keyword>
<protein>
    <recommendedName>
        <fullName evidence="6 16">E3 ubiquitin-protein ligase listerin</fullName>
        <ecNumber evidence="5 16">2.3.2.27</ecNumber>
    </recommendedName>
    <alternativeName>
        <fullName evidence="16">RING-type E3 ubiquitin transferase listerin</fullName>
    </alternativeName>
</protein>
<evidence type="ECO:0000256" key="14">
    <source>
        <dbReference type="ARBA" id="ARBA00055150"/>
    </source>
</evidence>
<dbReference type="InterPro" id="IPR057030">
    <property type="entry name" value="TPR_Rkr-1"/>
</dbReference>
<organism evidence="18 19">
    <name type="scientific">Aspergillus sclerotialis</name>
    <dbReference type="NCBI Taxonomy" id="2070753"/>
    <lineage>
        <taxon>Eukaryota</taxon>
        <taxon>Fungi</taxon>
        <taxon>Dikarya</taxon>
        <taxon>Ascomycota</taxon>
        <taxon>Pezizomycotina</taxon>
        <taxon>Eurotiomycetes</taxon>
        <taxon>Eurotiomycetidae</taxon>
        <taxon>Eurotiales</taxon>
        <taxon>Aspergillaceae</taxon>
        <taxon>Aspergillus</taxon>
        <taxon>Aspergillus subgen. Polypaecilum</taxon>
    </lineage>
</organism>
<comment type="catalytic activity">
    <reaction evidence="1 16">
        <text>S-ubiquitinyl-[E2 ubiquitin-conjugating enzyme]-L-cysteine + [acceptor protein]-L-lysine = [E2 ubiquitin-conjugating enzyme]-L-cysteine + N(6)-ubiquitinyl-[acceptor protein]-L-lysine.</text>
        <dbReference type="EC" id="2.3.2.27"/>
    </reaction>
</comment>
<keyword evidence="9 16" id="KW-0479">Metal-binding</keyword>
<dbReference type="InterPro" id="IPR011016">
    <property type="entry name" value="Znf_RING-CH"/>
</dbReference>
<dbReference type="Pfam" id="PF22958">
    <property type="entry name" value="Ltn1_1st"/>
    <property type="match status" value="2"/>
</dbReference>
<dbReference type="SMART" id="SM01197">
    <property type="entry name" value="FANCL_C"/>
    <property type="match status" value="1"/>
</dbReference>
<dbReference type="UniPathway" id="UPA00143"/>
<dbReference type="CDD" id="cd16491">
    <property type="entry name" value="RING-CH-C4HC3_LTN1"/>
    <property type="match status" value="1"/>
</dbReference>
<dbReference type="Proteomes" id="UP000266188">
    <property type="component" value="Unassembled WGS sequence"/>
</dbReference>
<dbReference type="PANTHER" id="PTHR12389:SF0">
    <property type="entry name" value="E3 UBIQUITIN-PROTEIN LIGASE LISTERIN"/>
    <property type="match status" value="1"/>
</dbReference>
<evidence type="ECO:0000256" key="13">
    <source>
        <dbReference type="ARBA" id="ARBA00022833"/>
    </source>
</evidence>
<dbReference type="InterPro" id="IPR039804">
    <property type="entry name" value="RING-CH-C4HC3_LTN1"/>
</dbReference>
<dbReference type="FunFam" id="3.30.40.10:FF:000038">
    <property type="entry name" value="E3 ubiquitin-protein ligase listerin"/>
    <property type="match status" value="1"/>
</dbReference>
<dbReference type="InterPro" id="IPR016024">
    <property type="entry name" value="ARM-type_fold"/>
</dbReference>
<evidence type="ECO:0000256" key="2">
    <source>
        <dbReference type="ARBA" id="ARBA00004514"/>
    </source>
</evidence>
<proteinExistence type="inferred from homology"/>
<dbReference type="InterPro" id="IPR039795">
    <property type="entry name" value="LTN1/Rkr1"/>
</dbReference>
<keyword evidence="19" id="KW-1185">Reference proteome</keyword>
<evidence type="ECO:0000256" key="9">
    <source>
        <dbReference type="ARBA" id="ARBA00022723"/>
    </source>
</evidence>
<sequence length="1603" mass="177628">MSKKFKSQASSSRAAASTFGLFGGFSSAFSGQGKEPSSLTYVAEPPDLSRISEPQLAIAFKNFLKKDEVTRTKALDDLKDYISTVEGRSGTLDDGFLDAWGSIAGLVGKRIARYLPKVIGAWLAGLYDNDRPVQRTALESFTRVFSTDEKRLGVWKVYQSSILDFVDDVILHQTPLTLSDERTVKPDDAEAKYARVAGTAIMLFNRILGTAPHEDIQKDLPLIQNLLSSKSLWTLCAHEDAFVRRSIYILLRSAISKEPEELDWKIISAAVIGKSLTISQIGSATELSETLLQVTSSRPQLWTDDYSGKSSSSKKLHQYIQKGSQGGSASFWPNLSQLLQIVPSQTLARFDSQAPAEGGIGLSSAVTLAGAFQDGLNSRDEPRQNQVPGWKSYIDTAMWLVTLLSEEDKKTFTQGRLSPLLAQYVNADPSQAQWSLPTNSAEAICADCLGTLVKNGREKEIQSLWTELSDKLLESVKLSSPEQSKDFSSSQDRICALANRLLTLEGAALSRLSDTEFETRTFGLFESTGLPLIENCLQVLRSRNGKPYGAAAVVEETIRNIPQVAQHSQELLKFVQDDAPELLFSPSADRLVAIILLCRTWDGFAPSFEKIVERVIQLGPEQSNAHVLQRLLSTLDFKEVDDKTGLRALIMRSLDRACKGSNSHWPIIIAVVQNQTSRGELTDAIFLFLIDSLSSEDTAFDALRGLSQITNSVPSAVREFQSGTHGSKLAGKLLFLTESPTEDVASLAESLITALKATVVSETSTKSAVEILRHNFDHVNEESLSVESLLNIAEELLQSSKPEDIGQTAKDVLPSHQCWEKALAPFLGIPPRLSTAITSPLGGIMHLVDNELSDTSKQQWENVARDSEHCSAAFRLTSFTISILTSFNIIESVDIETLETLFYNLPLAIQLIDDDMTIENCNGITGLELLGQREEYMETVNDGRRLISKWISSDAHVVSEGVPVNSKLSSFWANKLDSLNGTSALDYRIGEAFVKIMASVGSMNKTRSPDEVAKLCKETRTANAIRSASWLTSLRHLVVSNPAGTRLCNELVADSTGLSPQDEREDGLRKLAFLNLLFTGEESVVASIPTQRLVFLVKNLIQCLQSETKSFGLKAEIIKTLTFVLPCLREIYGSHWEESMEFSGATWRETNAGDEALPVLLASFRLFACIRSIAESGDSNDDVEDAWSERKAALFNDLVSTISKFDSSTSFHKPRDVTVEVLCRLVNTISVGNLEDVNKLFPLLTANSRAVQRAAYTVLHRYIPQTQEQVSFDVALSKSAVKLPDELMSLLLEAPTMELISSAYGEDRTWTTIRSYLLSWKVVFDHFSNASVPVQEYYVSNIKENESLHPLLEFTFEFLMRSHGKMVDASKFDIRSFEPDQSETAEKETQWLLIHLYYLCLKYVGNMTKNWWIDTKKRVKGPVEAWTEKYISPLIIGDSLNGVTDWISTQDPNEERALAVKISPKSGEIIASIPVDEESPPVAISLSLPPAYPLQPALVVGRSRVLVDERKWKSWLLTIQGVIMFANGNLVDGLLAFRRNVQGALKGQSECAICYSVISTDMQTPNKRCATCKNTFHSVCLYRWFKSSNQSTCPLCRNNFVYV</sequence>
<dbReference type="OrthoDB" id="6108at2759"/>
<dbReference type="SUPFAM" id="SSF57850">
    <property type="entry name" value="RING/U-box"/>
    <property type="match status" value="1"/>
</dbReference>
<dbReference type="GO" id="GO:0061630">
    <property type="term" value="F:ubiquitin protein ligase activity"/>
    <property type="evidence" value="ECO:0007669"/>
    <property type="project" value="UniProtKB-UniRule"/>
</dbReference>
<dbReference type="GO" id="GO:0016567">
    <property type="term" value="P:protein ubiquitination"/>
    <property type="evidence" value="ECO:0007669"/>
    <property type="project" value="UniProtKB-UniPathway"/>
</dbReference>
<reference evidence="19" key="1">
    <citation type="submission" date="2017-02" db="EMBL/GenBank/DDBJ databases">
        <authorList>
            <person name="Tafer H."/>
            <person name="Lopandic K."/>
        </authorList>
    </citation>
    <scope>NUCLEOTIDE SEQUENCE [LARGE SCALE GENOMIC DNA]</scope>
    <source>
        <strain evidence="19">CBS 366.77</strain>
    </source>
</reference>
<evidence type="ECO:0000256" key="16">
    <source>
        <dbReference type="RuleBase" id="RU367090"/>
    </source>
</evidence>
<dbReference type="EMBL" id="MVGC01000408">
    <property type="protein sequence ID" value="RJE19419.1"/>
    <property type="molecule type" value="Genomic_DNA"/>
</dbReference>
<dbReference type="PANTHER" id="PTHR12389">
    <property type="entry name" value="ZINC FINGER PROTEIN 294"/>
    <property type="match status" value="1"/>
</dbReference>
<evidence type="ECO:0000256" key="12">
    <source>
        <dbReference type="ARBA" id="ARBA00022786"/>
    </source>
</evidence>
<dbReference type="GO" id="GO:0043023">
    <property type="term" value="F:ribosomal large subunit binding"/>
    <property type="evidence" value="ECO:0007669"/>
    <property type="project" value="TreeGrafter"/>
</dbReference>
<dbReference type="EC" id="2.3.2.27" evidence="5 16"/>